<dbReference type="EMBL" id="CAJPIZ010031862">
    <property type="protein sequence ID" value="CAG2120169.1"/>
    <property type="molecule type" value="Genomic_DNA"/>
</dbReference>
<name>A0A7R9LMT6_9ACAR</name>
<keyword evidence="3" id="KW-1185">Reference proteome</keyword>
<gene>
    <name evidence="2" type="ORF">OSB1V03_LOCUS20116</name>
</gene>
<evidence type="ECO:0000313" key="2">
    <source>
        <dbReference type="EMBL" id="CAD7644595.1"/>
    </source>
</evidence>
<feature type="coiled-coil region" evidence="1">
    <location>
        <begin position="174"/>
        <end position="201"/>
    </location>
</feature>
<dbReference type="EMBL" id="OC886437">
    <property type="protein sequence ID" value="CAD7644595.1"/>
    <property type="molecule type" value="Genomic_DNA"/>
</dbReference>
<keyword evidence="1" id="KW-0175">Coiled coil</keyword>
<dbReference type="Proteomes" id="UP000759131">
    <property type="component" value="Unassembled WGS sequence"/>
</dbReference>
<dbReference type="AlphaFoldDB" id="A0A7R9LMT6"/>
<evidence type="ECO:0000256" key="1">
    <source>
        <dbReference type="SAM" id="Coils"/>
    </source>
</evidence>
<reference evidence="2" key="1">
    <citation type="submission" date="2020-11" db="EMBL/GenBank/DDBJ databases">
        <authorList>
            <person name="Tran Van P."/>
        </authorList>
    </citation>
    <scope>NUCLEOTIDE SEQUENCE</scope>
</reference>
<sequence>MSKKYKVGPADELATPSKDKLWAINKIILSDIRNNTKIAVTRAKAEMIDMKTKAIHSTININALYGQISGAKAYLSEVNQVFNSIKERLKQELKKHRLTISGLMDKVVGGDDDKYVKNKLDKLDNMLTEVHLLSLVKQTFCDYFDPSETQAERPEAVKPSAKGYEIKMMVNNVRNMTEIAINKANTEIKMLRNDAKLALTRVKSMDAQIMNFKSYQRVLKDLFLGIIYDLRD</sequence>
<organism evidence="2">
    <name type="scientific">Medioppia subpectinata</name>
    <dbReference type="NCBI Taxonomy" id="1979941"/>
    <lineage>
        <taxon>Eukaryota</taxon>
        <taxon>Metazoa</taxon>
        <taxon>Ecdysozoa</taxon>
        <taxon>Arthropoda</taxon>
        <taxon>Chelicerata</taxon>
        <taxon>Arachnida</taxon>
        <taxon>Acari</taxon>
        <taxon>Acariformes</taxon>
        <taxon>Sarcoptiformes</taxon>
        <taxon>Oribatida</taxon>
        <taxon>Brachypylina</taxon>
        <taxon>Oppioidea</taxon>
        <taxon>Oppiidae</taxon>
        <taxon>Medioppia</taxon>
    </lineage>
</organism>
<evidence type="ECO:0000313" key="3">
    <source>
        <dbReference type="Proteomes" id="UP000759131"/>
    </source>
</evidence>
<protein>
    <submittedName>
        <fullName evidence="2">Uncharacterized protein</fullName>
    </submittedName>
</protein>
<proteinExistence type="predicted"/>
<accession>A0A7R9LMT6</accession>